<dbReference type="EMBL" id="AP026935">
    <property type="protein sequence ID" value="BDT05227.1"/>
    <property type="molecule type" value="Genomic_DNA"/>
</dbReference>
<keyword evidence="3" id="KW-1185">Reference proteome</keyword>
<gene>
    <name evidence="1" type="ORF">SHM_15990</name>
    <name evidence="2" type="ORF">SHM_28730</name>
</gene>
<evidence type="ECO:0000313" key="3">
    <source>
        <dbReference type="Proteomes" id="UP001163387"/>
    </source>
</evidence>
<evidence type="ECO:0008006" key="4">
    <source>
        <dbReference type="Google" id="ProtNLM"/>
    </source>
</evidence>
<accession>A0ABN6T352</accession>
<evidence type="ECO:0000313" key="2">
    <source>
        <dbReference type="EMBL" id="BDT05227.1"/>
    </source>
</evidence>
<sequence>MRVVIEHVFAILKKFKIISEKYRNKRKKFALRFNLIASIYNLQLLI</sequence>
<dbReference type="EMBL" id="AP026933">
    <property type="protein sequence ID" value="BDT03953.1"/>
    <property type="molecule type" value="Genomic_DNA"/>
</dbReference>
<dbReference type="Proteomes" id="UP001163387">
    <property type="component" value="Plasmid pSHM_2"/>
</dbReference>
<protein>
    <recommendedName>
        <fullName evidence="4">Transposase</fullName>
    </recommendedName>
</protein>
<keyword evidence="2" id="KW-0614">Plasmid</keyword>
<reference evidence="2 3" key="1">
    <citation type="journal article" date="2022" name="Front. Microbiol.">
        <title>Male-killing mechanisms vary between Spiroplasma species.</title>
        <authorList>
            <person name="Arai H."/>
            <person name="Inoue M."/>
            <person name="Kageyama D."/>
        </authorList>
    </citation>
    <scope>NUCLEOTIDE SEQUENCE [LARGE SCALE GENOMIC DNA]</scope>
    <source>
        <strain evidence="2">SHm</strain>
        <strain evidence="3">sHm</strain>
        <plasmid evidence="2 3">pSHM_2</plasmid>
    </source>
</reference>
<dbReference type="Proteomes" id="UP001163387">
    <property type="component" value="Chromosome"/>
</dbReference>
<evidence type="ECO:0000313" key="1">
    <source>
        <dbReference type="EMBL" id="BDT03953.1"/>
    </source>
</evidence>
<organism evidence="2 3">
    <name type="scientific">Spiroplasma ixodetis</name>
    <dbReference type="NCBI Taxonomy" id="2141"/>
    <lineage>
        <taxon>Bacteria</taxon>
        <taxon>Bacillati</taxon>
        <taxon>Mycoplasmatota</taxon>
        <taxon>Mollicutes</taxon>
        <taxon>Entomoplasmatales</taxon>
        <taxon>Spiroplasmataceae</taxon>
        <taxon>Spiroplasma</taxon>
    </lineage>
</organism>
<geneLocation type="plasmid" evidence="2 3">
    <name>pSHM_2</name>
</geneLocation>
<proteinExistence type="predicted"/>
<name>A0ABN6T352_9MOLU</name>